<dbReference type="InterPro" id="IPR007014">
    <property type="entry name" value="FUN14"/>
</dbReference>
<dbReference type="AlphaFoldDB" id="A0AAD9KIB8"/>
<keyword evidence="5" id="KW-0472">Membrane</keyword>
<dbReference type="PANTHER" id="PTHR21346:SF0">
    <property type="entry name" value="RE45833P"/>
    <property type="match status" value="1"/>
</dbReference>
<dbReference type="Pfam" id="PF04930">
    <property type="entry name" value="FUN14"/>
    <property type="match status" value="1"/>
</dbReference>
<evidence type="ECO:0000256" key="4">
    <source>
        <dbReference type="ARBA" id="ARBA00022989"/>
    </source>
</evidence>
<keyword evidence="3" id="KW-0812">Transmembrane</keyword>
<evidence type="ECO:0000313" key="7">
    <source>
        <dbReference type="Proteomes" id="UP001209878"/>
    </source>
</evidence>
<comment type="similarity">
    <text evidence="2">Belongs to the FUN14 family.</text>
</comment>
<evidence type="ECO:0000256" key="1">
    <source>
        <dbReference type="ARBA" id="ARBA00004374"/>
    </source>
</evidence>
<dbReference type="GO" id="GO:0000422">
    <property type="term" value="P:autophagy of mitochondrion"/>
    <property type="evidence" value="ECO:0007669"/>
    <property type="project" value="TreeGrafter"/>
</dbReference>
<comment type="subcellular location">
    <subcellularLocation>
        <location evidence="1">Mitochondrion outer membrane</location>
        <topology evidence="1">Multi-pass membrane protein</topology>
    </subcellularLocation>
</comment>
<organism evidence="6 7">
    <name type="scientific">Ridgeia piscesae</name>
    <name type="common">Tubeworm</name>
    <dbReference type="NCBI Taxonomy" id="27915"/>
    <lineage>
        <taxon>Eukaryota</taxon>
        <taxon>Metazoa</taxon>
        <taxon>Spiralia</taxon>
        <taxon>Lophotrochozoa</taxon>
        <taxon>Annelida</taxon>
        <taxon>Polychaeta</taxon>
        <taxon>Sedentaria</taxon>
        <taxon>Canalipalpata</taxon>
        <taxon>Sabellida</taxon>
        <taxon>Siboglinidae</taxon>
        <taxon>Ridgeia</taxon>
    </lineage>
</organism>
<protein>
    <recommendedName>
        <fullName evidence="8">FUN14 domain-containing protein 1</fullName>
    </recommendedName>
</protein>
<keyword evidence="7" id="KW-1185">Reference proteome</keyword>
<dbReference type="EMBL" id="JAODUO010001042">
    <property type="protein sequence ID" value="KAK2171665.1"/>
    <property type="molecule type" value="Genomic_DNA"/>
</dbReference>
<dbReference type="PANTHER" id="PTHR21346">
    <property type="entry name" value="FUN14 DOMAIN CONTAINING"/>
    <property type="match status" value="1"/>
</dbReference>
<gene>
    <name evidence="6" type="ORF">NP493_1037g00029</name>
</gene>
<reference evidence="6" key="1">
    <citation type="journal article" date="2023" name="Mol. Biol. Evol.">
        <title>Third-Generation Sequencing Reveals the Adaptive Role of the Epigenome in Three Deep-Sea Polychaetes.</title>
        <authorList>
            <person name="Perez M."/>
            <person name="Aroh O."/>
            <person name="Sun Y."/>
            <person name="Lan Y."/>
            <person name="Juniper S.K."/>
            <person name="Young C.R."/>
            <person name="Angers B."/>
            <person name="Qian P.Y."/>
        </authorList>
    </citation>
    <scope>NUCLEOTIDE SEQUENCE</scope>
    <source>
        <strain evidence="6">R07B-5</strain>
    </source>
</reference>
<sequence>MTDVVADNAANEEFEVIGMENRNWLSKLVSDLTKASTAKQITVGGFTGWGTAFAMRSYGRWAAITICGSLLVVQVAHHTGYIAIDWGRLEHKVRQTRQKIENEANLALPYITTEVQEFVRENFFLTGAFAGGFLIGMAT</sequence>
<evidence type="ECO:0000256" key="3">
    <source>
        <dbReference type="ARBA" id="ARBA00022692"/>
    </source>
</evidence>
<evidence type="ECO:0008006" key="8">
    <source>
        <dbReference type="Google" id="ProtNLM"/>
    </source>
</evidence>
<dbReference type="GO" id="GO:0005741">
    <property type="term" value="C:mitochondrial outer membrane"/>
    <property type="evidence" value="ECO:0007669"/>
    <property type="project" value="UniProtKB-SubCell"/>
</dbReference>
<evidence type="ECO:0000256" key="5">
    <source>
        <dbReference type="ARBA" id="ARBA00023136"/>
    </source>
</evidence>
<evidence type="ECO:0000313" key="6">
    <source>
        <dbReference type="EMBL" id="KAK2171665.1"/>
    </source>
</evidence>
<evidence type="ECO:0000256" key="2">
    <source>
        <dbReference type="ARBA" id="ARBA00009160"/>
    </source>
</evidence>
<proteinExistence type="inferred from homology"/>
<accession>A0AAD9KIB8</accession>
<name>A0AAD9KIB8_RIDPI</name>
<dbReference type="Proteomes" id="UP001209878">
    <property type="component" value="Unassembled WGS sequence"/>
</dbReference>
<comment type="caution">
    <text evidence="6">The sequence shown here is derived from an EMBL/GenBank/DDBJ whole genome shotgun (WGS) entry which is preliminary data.</text>
</comment>
<keyword evidence="4" id="KW-1133">Transmembrane helix</keyword>